<reference evidence="2" key="1">
    <citation type="journal article" date="2019" name="Int. J. Syst. Evol. Microbiol.">
        <title>The Global Catalogue of Microorganisms (GCM) 10K type strain sequencing project: providing services to taxonomists for standard genome sequencing and annotation.</title>
        <authorList>
            <consortium name="The Broad Institute Genomics Platform"/>
            <consortium name="The Broad Institute Genome Sequencing Center for Infectious Disease"/>
            <person name="Wu L."/>
            <person name="Ma J."/>
        </authorList>
    </citation>
    <scope>NUCLEOTIDE SEQUENCE [LARGE SCALE GENOMIC DNA]</scope>
    <source>
        <strain evidence="2">CCUG 55250</strain>
    </source>
</reference>
<dbReference type="Pfam" id="PF21983">
    <property type="entry name" value="NikA-like"/>
    <property type="match status" value="1"/>
</dbReference>
<dbReference type="InterPro" id="IPR053842">
    <property type="entry name" value="NikA-like"/>
</dbReference>
<comment type="caution">
    <text evidence="1">The sequence shown here is derived from an EMBL/GenBank/DDBJ whole genome shotgun (WGS) entry which is preliminary data.</text>
</comment>
<keyword evidence="2" id="KW-1185">Reference proteome</keyword>
<protein>
    <submittedName>
        <fullName evidence="1">Plasmid mobilization relaxosome protein MobC</fullName>
    </submittedName>
</protein>
<sequence>MARPQKETDAKRNVTIRVRVTAAEKRQIWQLAADAGYTPSDYMRLKTMASTPLRQVPTPDRAVLLNLMAELGKIGSNVNQIAHALNYFRLSGQLADVNSEDITRSLDKLDGLTGQVLTLLEHGH</sequence>
<accession>A0ABW0IE39</accession>
<dbReference type="Proteomes" id="UP001596106">
    <property type="component" value="Unassembled WGS sequence"/>
</dbReference>
<evidence type="ECO:0000313" key="2">
    <source>
        <dbReference type="Proteomes" id="UP001596106"/>
    </source>
</evidence>
<proteinExistence type="predicted"/>
<organism evidence="1 2">
    <name type="scientific">Larkinella bovis</name>
    <dbReference type="NCBI Taxonomy" id="683041"/>
    <lineage>
        <taxon>Bacteria</taxon>
        <taxon>Pseudomonadati</taxon>
        <taxon>Bacteroidota</taxon>
        <taxon>Cytophagia</taxon>
        <taxon>Cytophagales</taxon>
        <taxon>Spirosomataceae</taxon>
        <taxon>Larkinella</taxon>
    </lineage>
</organism>
<name>A0ABW0IE39_9BACT</name>
<dbReference type="RefSeq" id="WP_379846903.1">
    <property type="nucleotide sequence ID" value="NZ_JBHSMA010000004.1"/>
</dbReference>
<gene>
    <name evidence="1" type="primary">mobC</name>
    <name evidence="1" type="ORF">ACFPMF_16000</name>
</gene>
<evidence type="ECO:0000313" key="1">
    <source>
        <dbReference type="EMBL" id="MFC5410825.1"/>
    </source>
</evidence>
<dbReference type="EMBL" id="JBHSMA010000004">
    <property type="protein sequence ID" value="MFC5410825.1"/>
    <property type="molecule type" value="Genomic_DNA"/>
</dbReference>